<protein>
    <submittedName>
        <fullName evidence="1">Uncharacterized protein</fullName>
    </submittedName>
</protein>
<evidence type="ECO:0000313" key="2">
    <source>
        <dbReference type="Proteomes" id="UP000018851"/>
    </source>
</evidence>
<dbReference type="KEGG" id="ssan:NX02_08075"/>
<dbReference type="AlphaFoldDB" id="W0A5V1"/>
<organism evidence="1 2">
    <name type="scientific">Sphingomonas sanxanigenens DSM 19645 = NX02</name>
    <dbReference type="NCBI Taxonomy" id="1123269"/>
    <lineage>
        <taxon>Bacteria</taxon>
        <taxon>Pseudomonadati</taxon>
        <taxon>Pseudomonadota</taxon>
        <taxon>Alphaproteobacteria</taxon>
        <taxon>Sphingomonadales</taxon>
        <taxon>Sphingomonadaceae</taxon>
        <taxon>Sphingomonas</taxon>
    </lineage>
</organism>
<name>W0A5V1_9SPHN</name>
<evidence type="ECO:0000313" key="1">
    <source>
        <dbReference type="EMBL" id="AHE53339.1"/>
    </source>
</evidence>
<dbReference type="RefSeq" id="WP_025291601.1">
    <property type="nucleotide sequence ID" value="NZ_CP006644.1"/>
</dbReference>
<sequence length="75" mass="7919">MSPAGANGAADFYRRWSSRAADLALAETQPNIKRRCARSAGIWAQIADAIEAGDRAGVARLTANIIYMENAPAVG</sequence>
<reference evidence="1 2" key="1">
    <citation type="submission" date="2013-07" db="EMBL/GenBank/DDBJ databases">
        <title>Completed genome of Sphingomonas sanxanigenens NX02.</title>
        <authorList>
            <person name="Ma T."/>
            <person name="Huang H."/>
            <person name="Wu M."/>
            <person name="Li X."/>
            <person name="Li G."/>
        </authorList>
    </citation>
    <scope>NUCLEOTIDE SEQUENCE [LARGE SCALE GENOMIC DNA]</scope>
    <source>
        <strain evidence="1 2">NX02</strain>
    </source>
</reference>
<dbReference type="eggNOG" id="ENOG5031C8Z">
    <property type="taxonomic scope" value="Bacteria"/>
</dbReference>
<dbReference type="OrthoDB" id="7585584at2"/>
<accession>W0A5V1</accession>
<keyword evidence="2" id="KW-1185">Reference proteome</keyword>
<dbReference type="STRING" id="1123269.NX02_08075"/>
<dbReference type="HOGENOM" id="CLU_2669178_0_0_5"/>
<proteinExistence type="predicted"/>
<dbReference type="PATRIC" id="fig|1123269.5.peg.1579"/>
<gene>
    <name evidence="1" type="ORF">NX02_08075</name>
</gene>
<dbReference type="EMBL" id="CP006644">
    <property type="protein sequence ID" value="AHE53339.1"/>
    <property type="molecule type" value="Genomic_DNA"/>
</dbReference>
<dbReference type="Proteomes" id="UP000018851">
    <property type="component" value="Chromosome"/>
</dbReference>